<dbReference type="Pfam" id="PF12438">
    <property type="entry name" value="DUF3679"/>
    <property type="match status" value="1"/>
</dbReference>
<keyword evidence="1" id="KW-0732">Signal</keyword>
<organism evidence="2 3">
    <name type="scientific">Neobacillus driksii</name>
    <dbReference type="NCBI Taxonomy" id="3035913"/>
    <lineage>
        <taxon>Bacteria</taxon>
        <taxon>Bacillati</taxon>
        <taxon>Bacillota</taxon>
        <taxon>Bacilli</taxon>
        <taxon>Bacillales</taxon>
        <taxon>Bacillaceae</taxon>
        <taxon>Neobacillus</taxon>
    </lineage>
</organism>
<accession>A0ABV4YLY4</accession>
<evidence type="ECO:0000313" key="2">
    <source>
        <dbReference type="EMBL" id="MFB3165870.1"/>
    </source>
</evidence>
<evidence type="ECO:0000256" key="1">
    <source>
        <dbReference type="SAM" id="SignalP"/>
    </source>
</evidence>
<dbReference type="EMBL" id="JAROBZ020000001">
    <property type="protein sequence ID" value="MFB3165870.1"/>
    <property type="molecule type" value="Genomic_DNA"/>
</dbReference>
<dbReference type="InterPro" id="IPR020534">
    <property type="entry name" value="Uncharacterised_YqxA"/>
</dbReference>
<comment type="caution">
    <text evidence="2">The sequence shown here is derived from an EMBL/GenBank/DDBJ whole genome shotgun (WGS) entry which is preliminary data.</text>
</comment>
<feature type="signal peptide" evidence="1">
    <location>
        <begin position="1"/>
        <end position="21"/>
    </location>
</feature>
<protein>
    <submittedName>
        <fullName evidence="2">DUF3679 domain-containing protein</fullName>
    </submittedName>
</protein>
<evidence type="ECO:0000313" key="3">
    <source>
        <dbReference type="Proteomes" id="UP001241748"/>
    </source>
</evidence>
<name>A0ABV4YLY4_9BACI</name>
<dbReference type="RefSeq" id="WP_179596907.1">
    <property type="nucleotide sequence ID" value="NZ_JAROBZ020000001.1"/>
</dbReference>
<gene>
    <name evidence="2" type="ORF">P5G62_001780</name>
</gene>
<proteinExistence type="predicted"/>
<keyword evidence="3" id="KW-1185">Reference proteome</keyword>
<reference evidence="2 3" key="1">
    <citation type="submission" date="2024-05" db="EMBL/GenBank/DDBJ databases">
        <authorList>
            <person name="Venkateswaran K."/>
        </authorList>
    </citation>
    <scope>NUCLEOTIDE SEQUENCE [LARGE SCALE GENOMIC DNA]</scope>
    <source>
        <strain evidence="2 3">179-C4-2-HS</strain>
    </source>
</reference>
<feature type="chain" id="PRO_5046240200" evidence="1">
    <location>
        <begin position="22"/>
        <end position="108"/>
    </location>
</feature>
<dbReference type="Proteomes" id="UP001241748">
    <property type="component" value="Unassembled WGS sequence"/>
</dbReference>
<sequence length="108" mass="12008">MKMFMLKFFCIVSLMFISVLAGMQLANDGIHKMKGYDDPNFQNAVALNDNGDHVKATFLGNDISSHDIDEKKRKLEEISAFNLFSSMGKKVSEGVSSASEKLINLITE</sequence>